<keyword evidence="2" id="KW-1133">Transmembrane helix</keyword>
<evidence type="ECO:0000313" key="3">
    <source>
        <dbReference type="EMBL" id="MBB6056870.1"/>
    </source>
</evidence>
<gene>
    <name evidence="3" type="ORF">HNR75_002817</name>
</gene>
<keyword evidence="2" id="KW-0472">Membrane</keyword>
<dbReference type="EMBL" id="JACHGR010000010">
    <property type="protein sequence ID" value="MBB6056870.1"/>
    <property type="molecule type" value="Genomic_DNA"/>
</dbReference>
<evidence type="ECO:0000256" key="2">
    <source>
        <dbReference type="SAM" id="Phobius"/>
    </source>
</evidence>
<name>A0A841GPQ7_9GAMM</name>
<dbReference type="Proteomes" id="UP000585721">
    <property type="component" value="Unassembled WGS sequence"/>
</dbReference>
<comment type="caution">
    <text evidence="3">The sequence shown here is derived from an EMBL/GenBank/DDBJ whole genome shotgun (WGS) entry which is preliminary data.</text>
</comment>
<evidence type="ECO:0000256" key="1">
    <source>
        <dbReference type="SAM" id="MobiDB-lite"/>
    </source>
</evidence>
<organism evidence="3 4">
    <name type="scientific">Tolumonas osonensis</name>
    <dbReference type="NCBI Taxonomy" id="675874"/>
    <lineage>
        <taxon>Bacteria</taxon>
        <taxon>Pseudomonadati</taxon>
        <taxon>Pseudomonadota</taxon>
        <taxon>Gammaproteobacteria</taxon>
        <taxon>Aeromonadales</taxon>
        <taxon>Aeromonadaceae</taxon>
        <taxon>Tolumonas</taxon>
    </lineage>
</organism>
<feature type="transmembrane region" description="Helical" evidence="2">
    <location>
        <begin position="12"/>
        <end position="31"/>
    </location>
</feature>
<feature type="region of interest" description="Disordered" evidence="1">
    <location>
        <begin position="119"/>
        <end position="160"/>
    </location>
</feature>
<sequence>MKTSQYDWKMIGLIILFLAVVGVLVTVKLVFPDMTKEKLFAMLGSAPATTVSQPVPAATQPAAAVTPAQEQPAQTKTAVTAAIASADVIAAPVAEPGNVKPVQPTTKSEPAVTAVTGTHAVADDTASAASIAPPQTTPSRSNTPTQISCSAEDRAAELCQ</sequence>
<keyword evidence="2" id="KW-0812">Transmembrane</keyword>
<feature type="compositionally biased region" description="Polar residues" evidence="1">
    <location>
        <begin position="133"/>
        <end position="149"/>
    </location>
</feature>
<protein>
    <submittedName>
        <fullName evidence="3">Cytoskeletal protein RodZ</fullName>
    </submittedName>
</protein>
<keyword evidence="4" id="KW-1185">Reference proteome</keyword>
<feature type="compositionally biased region" description="Basic and acidic residues" evidence="1">
    <location>
        <begin position="151"/>
        <end position="160"/>
    </location>
</feature>
<accession>A0A841GPQ7</accession>
<proteinExistence type="predicted"/>
<evidence type="ECO:0000313" key="4">
    <source>
        <dbReference type="Proteomes" id="UP000585721"/>
    </source>
</evidence>
<dbReference type="AlphaFoldDB" id="A0A841GPQ7"/>
<dbReference type="RefSeq" id="WP_188027587.1">
    <property type="nucleotide sequence ID" value="NZ_JACHGR010000010.1"/>
</dbReference>
<reference evidence="3 4" key="1">
    <citation type="submission" date="2020-08" db="EMBL/GenBank/DDBJ databases">
        <title>Genomic Encyclopedia of Type Strains, Phase IV (KMG-IV): sequencing the most valuable type-strain genomes for metagenomic binning, comparative biology and taxonomic classification.</title>
        <authorList>
            <person name="Goeker M."/>
        </authorList>
    </citation>
    <scope>NUCLEOTIDE SEQUENCE [LARGE SCALE GENOMIC DNA]</scope>
    <source>
        <strain evidence="3 4">DSM 22975</strain>
    </source>
</reference>